<reference evidence="1" key="1">
    <citation type="submission" date="2020-04" db="EMBL/GenBank/DDBJ databases">
        <authorList>
            <person name="Alioto T."/>
            <person name="Alioto T."/>
            <person name="Gomez Garrido J."/>
        </authorList>
    </citation>
    <scope>NUCLEOTIDE SEQUENCE</scope>
    <source>
        <strain evidence="1">A484AB</strain>
    </source>
</reference>
<dbReference type="Pfam" id="PF01593">
    <property type="entry name" value="Amino_oxidase"/>
    <property type="match status" value="1"/>
</dbReference>
<comment type="caution">
    <text evidence="1">The sequence shown here is derived from an EMBL/GenBank/DDBJ whole genome shotgun (WGS) entry which is preliminary data.</text>
</comment>
<dbReference type="OrthoDB" id="5980077at2759"/>
<proteinExistence type="predicted"/>
<dbReference type="Gene3D" id="1.10.10.1620">
    <property type="match status" value="1"/>
</dbReference>
<keyword evidence="2" id="KW-1185">Reference proteome</keyword>
<dbReference type="PANTHER" id="PTHR10742">
    <property type="entry name" value="FLAVIN MONOAMINE OXIDASE"/>
    <property type="match status" value="1"/>
</dbReference>
<dbReference type="SUPFAM" id="SSF54373">
    <property type="entry name" value="FAD-linked reductases, C-terminal domain"/>
    <property type="match status" value="1"/>
</dbReference>
<dbReference type="EMBL" id="CACRXK020007696">
    <property type="protein sequence ID" value="CAB4012956.1"/>
    <property type="molecule type" value="Genomic_DNA"/>
</dbReference>
<gene>
    <name evidence="1" type="ORF">PACLA_8A039862</name>
</gene>
<dbReference type="InterPro" id="IPR050281">
    <property type="entry name" value="Flavin_monoamine_oxidase"/>
</dbReference>
<organism evidence="1 2">
    <name type="scientific">Paramuricea clavata</name>
    <name type="common">Red gorgonian</name>
    <name type="synonym">Violescent sea-whip</name>
    <dbReference type="NCBI Taxonomy" id="317549"/>
    <lineage>
        <taxon>Eukaryota</taxon>
        <taxon>Metazoa</taxon>
        <taxon>Cnidaria</taxon>
        <taxon>Anthozoa</taxon>
        <taxon>Octocorallia</taxon>
        <taxon>Malacalcyonacea</taxon>
        <taxon>Plexauridae</taxon>
        <taxon>Paramuricea</taxon>
    </lineage>
</organism>
<dbReference type="SUPFAM" id="SSF51971">
    <property type="entry name" value="Nucleotide-binding domain"/>
    <property type="match status" value="1"/>
</dbReference>
<dbReference type="Gene3D" id="3.90.660.10">
    <property type="match status" value="1"/>
</dbReference>
<dbReference type="GO" id="GO:0016491">
    <property type="term" value="F:oxidoreductase activity"/>
    <property type="evidence" value="ECO:0007669"/>
    <property type="project" value="InterPro"/>
</dbReference>
<sequence length="177" mass="20192">MNIAPSTKIFLQTQRRFWEDEHYNIQGGFSKTNLPIGQIHYVKPDPKYVKSTKQGIIMVYIWNNDALIFGSLRPDQVKQEAIEQIAKIHPEIKKENMVEKSVVHAWYNKPSYQGAFGFLKTSQFNNVRTLWEPMGNVHFAGETISFAAGWIQGALESGLKAAYQVYARGKKRTPGSN</sequence>
<dbReference type="Proteomes" id="UP001152795">
    <property type="component" value="Unassembled WGS sequence"/>
</dbReference>
<dbReference type="AlphaFoldDB" id="A0A7D9IMI5"/>
<evidence type="ECO:0000313" key="1">
    <source>
        <dbReference type="EMBL" id="CAB4012956.1"/>
    </source>
</evidence>
<evidence type="ECO:0000313" key="2">
    <source>
        <dbReference type="Proteomes" id="UP001152795"/>
    </source>
</evidence>
<dbReference type="InterPro" id="IPR002937">
    <property type="entry name" value="Amino_oxidase"/>
</dbReference>
<protein>
    <submittedName>
        <fullName evidence="1">L-amino-acid oxidase-like</fullName>
    </submittedName>
</protein>
<dbReference type="PANTHER" id="PTHR10742:SF410">
    <property type="entry name" value="LYSINE-SPECIFIC HISTONE DEMETHYLASE 2"/>
    <property type="match status" value="1"/>
</dbReference>
<name>A0A7D9IMI5_PARCT</name>
<accession>A0A7D9IMI5</accession>